<dbReference type="EMBL" id="KN832972">
    <property type="protein sequence ID" value="KIM91071.1"/>
    <property type="molecule type" value="Genomic_DNA"/>
</dbReference>
<keyword evidence="9" id="KW-1185">Reference proteome</keyword>
<keyword evidence="6" id="KW-0906">Nuclear pore complex</keyword>
<keyword evidence="5" id="KW-0811">Translocation</keyword>
<dbReference type="InParanoid" id="A0A0C3GKD2"/>
<evidence type="ECO:0000256" key="6">
    <source>
        <dbReference type="ARBA" id="ARBA00023132"/>
    </source>
</evidence>
<dbReference type="HOGENOM" id="CLU_006117_0_0_1"/>
<dbReference type="Proteomes" id="UP000054166">
    <property type="component" value="Unassembled WGS sequence"/>
</dbReference>
<dbReference type="InterPro" id="IPR037700">
    <property type="entry name" value="NUP88/NUP82"/>
</dbReference>
<accession>A0A0C3GKD2</accession>
<dbReference type="InterPro" id="IPR019321">
    <property type="entry name" value="Nucleoporin_Nup88"/>
</dbReference>
<reference evidence="8 9" key="1">
    <citation type="submission" date="2014-04" db="EMBL/GenBank/DDBJ databases">
        <authorList>
            <consortium name="DOE Joint Genome Institute"/>
            <person name="Kuo A."/>
            <person name="Tarkka M."/>
            <person name="Buscot F."/>
            <person name="Kohler A."/>
            <person name="Nagy L.G."/>
            <person name="Floudas D."/>
            <person name="Copeland A."/>
            <person name="Barry K.W."/>
            <person name="Cichocki N."/>
            <person name="Veneault-Fourrey C."/>
            <person name="LaButti K."/>
            <person name="Lindquist E.A."/>
            <person name="Lipzen A."/>
            <person name="Lundell T."/>
            <person name="Morin E."/>
            <person name="Murat C."/>
            <person name="Sun H."/>
            <person name="Tunlid A."/>
            <person name="Henrissat B."/>
            <person name="Grigoriev I.V."/>
            <person name="Hibbett D.S."/>
            <person name="Martin F."/>
            <person name="Nordberg H.P."/>
            <person name="Cantor M.N."/>
            <person name="Hua S.X."/>
        </authorList>
    </citation>
    <scope>NUCLEOTIDE SEQUENCE [LARGE SCALE GENOMIC DNA]</scope>
    <source>
        <strain evidence="8 9">F 1598</strain>
    </source>
</reference>
<keyword evidence="3" id="KW-0509">mRNA transport</keyword>
<dbReference type="AlphaFoldDB" id="A0A0C3GKD2"/>
<keyword evidence="7" id="KW-0539">Nucleus</keyword>
<gene>
    <name evidence="8" type="ORF">PILCRDRAFT_811589</name>
</gene>
<dbReference type="Pfam" id="PF10168">
    <property type="entry name" value="Nup88"/>
    <property type="match status" value="2"/>
</dbReference>
<dbReference type="GO" id="GO:0017056">
    <property type="term" value="F:structural constituent of nuclear pore"/>
    <property type="evidence" value="ECO:0007669"/>
    <property type="project" value="InterPro"/>
</dbReference>
<evidence type="ECO:0000256" key="4">
    <source>
        <dbReference type="ARBA" id="ARBA00022927"/>
    </source>
</evidence>
<sequence length="857" mass="95077">MKDNDWSAALDDHPIFSLPNSAYGVADYPETSLELSMNTLQNYRTVDPREDGPTSSGRRQIMILKNEDLIVAAGHELRITSLGDSKLGRSSKKSYKVLHTPNVQFEIHQLALNPSAKLLAVAGAFQVAVVVLPRPGYSRLVSTVIDCKSIQVGQFYHASEISAAIAKIEWHPWGEAGSTLMVMTVDGKLREYDISIDTEEPQQVLSFVPERKAKSYLAEDTSEREVASFTLGRGKADWGPLTVYTIMKSGDIYAICPYMPRNASVPSSYISGLQSFTNFKMDRLAEQDRLPSKAFSTHYNNQSLYIKALFNQLPHDLVLGTSSRSVLMHPPTTVSHHVTRQGPFLLQPSPRTLEGVECGDATDIVYLAFGADDDEGEGETDRLGIILVAYQDGRVDVCLDVDKVEARWDTKSDWNYELPMLAVYETIDLGLVSSLSRMSDLTTESSSMTLLQGNHLVFHTDPIHDDTVYVYHAFGVHALCLGPMLQAFTAALRTAMRDTEDNDTDGTELIGALLKCGGTNVQPILTTFSVERKCSNPVVAVAVPNDVYLAYGIFILTSAWRICSFPLNLRSDSPISRPQDLLVISNGNDRFLTPLEGPPPYISLLSSDSFTPASILSRPSGLPSNPRLAIGSPTSKQEFVLTPDSLRYFATTVQHLTNQIHEILIAGRAAEARADLQKKEFLQQQTECRKMTELVADLKGRRAMEVTSRAEKVRNVQKKLAARSDRILQALVDKASPGLSEHETKWFDELKRMKEDVNGAGRYDEGSLSARSKLLQREYDRLLPSLKELLKQETEHRKRLAENNQGFGVSQAFELGERSNSERERISAVEKDILDLASRLELSLARPPSHKAHNSSG</sequence>
<dbReference type="GO" id="GO:0006406">
    <property type="term" value="P:mRNA export from nucleus"/>
    <property type="evidence" value="ECO:0007669"/>
    <property type="project" value="TreeGrafter"/>
</dbReference>
<evidence type="ECO:0000313" key="8">
    <source>
        <dbReference type="EMBL" id="KIM91071.1"/>
    </source>
</evidence>
<evidence type="ECO:0000256" key="1">
    <source>
        <dbReference type="ARBA" id="ARBA00004567"/>
    </source>
</evidence>
<keyword evidence="4" id="KW-0653">Protein transport</keyword>
<comment type="subcellular location">
    <subcellularLocation>
        <location evidence="1">Nucleus</location>
        <location evidence="1">Nuclear pore complex</location>
    </subcellularLocation>
</comment>
<name>A0A0C3GKD2_PILCF</name>
<dbReference type="PANTHER" id="PTHR13257:SF0">
    <property type="entry name" value="NUCLEAR PORE COMPLEX PROTEIN NUP88"/>
    <property type="match status" value="1"/>
</dbReference>
<dbReference type="GO" id="GO:0006606">
    <property type="term" value="P:protein import into nucleus"/>
    <property type="evidence" value="ECO:0007669"/>
    <property type="project" value="TreeGrafter"/>
</dbReference>
<dbReference type="STRING" id="765440.A0A0C3GKD2"/>
<evidence type="ECO:0000313" key="9">
    <source>
        <dbReference type="Proteomes" id="UP000054166"/>
    </source>
</evidence>
<dbReference type="FunCoup" id="A0A0C3GKD2">
    <property type="interactions" value="21"/>
</dbReference>
<dbReference type="OrthoDB" id="341482at2759"/>
<evidence type="ECO:0000256" key="3">
    <source>
        <dbReference type="ARBA" id="ARBA00022816"/>
    </source>
</evidence>
<protein>
    <submittedName>
        <fullName evidence="8">Uncharacterized protein</fullName>
    </submittedName>
</protein>
<evidence type="ECO:0000256" key="5">
    <source>
        <dbReference type="ARBA" id="ARBA00023010"/>
    </source>
</evidence>
<dbReference type="GO" id="GO:0000056">
    <property type="term" value="P:ribosomal small subunit export from nucleus"/>
    <property type="evidence" value="ECO:0007669"/>
    <property type="project" value="InterPro"/>
</dbReference>
<dbReference type="GO" id="GO:0000055">
    <property type="term" value="P:ribosomal large subunit export from nucleus"/>
    <property type="evidence" value="ECO:0007669"/>
    <property type="project" value="InterPro"/>
</dbReference>
<evidence type="ECO:0000256" key="7">
    <source>
        <dbReference type="ARBA" id="ARBA00023242"/>
    </source>
</evidence>
<reference evidence="9" key="2">
    <citation type="submission" date="2015-01" db="EMBL/GenBank/DDBJ databases">
        <title>Evolutionary Origins and Diversification of the Mycorrhizal Mutualists.</title>
        <authorList>
            <consortium name="DOE Joint Genome Institute"/>
            <consortium name="Mycorrhizal Genomics Consortium"/>
            <person name="Kohler A."/>
            <person name="Kuo A."/>
            <person name="Nagy L.G."/>
            <person name="Floudas D."/>
            <person name="Copeland A."/>
            <person name="Barry K.W."/>
            <person name="Cichocki N."/>
            <person name="Veneault-Fourrey C."/>
            <person name="LaButti K."/>
            <person name="Lindquist E.A."/>
            <person name="Lipzen A."/>
            <person name="Lundell T."/>
            <person name="Morin E."/>
            <person name="Murat C."/>
            <person name="Riley R."/>
            <person name="Ohm R."/>
            <person name="Sun H."/>
            <person name="Tunlid A."/>
            <person name="Henrissat B."/>
            <person name="Grigoriev I.V."/>
            <person name="Hibbett D.S."/>
            <person name="Martin F."/>
        </authorList>
    </citation>
    <scope>NUCLEOTIDE SEQUENCE [LARGE SCALE GENOMIC DNA]</scope>
    <source>
        <strain evidence="9">F 1598</strain>
    </source>
</reference>
<keyword evidence="2" id="KW-0813">Transport</keyword>
<evidence type="ECO:0000256" key="2">
    <source>
        <dbReference type="ARBA" id="ARBA00022448"/>
    </source>
</evidence>
<dbReference type="GO" id="GO:0005643">
    <property type="term" value="C:nuclear pore"/>
    <property type="evidence" value="ECO:0007669"/>
    <property type="project" value="UniProtKB-SubCell"/>
</dbReference>
<dbReference type="PANTHER" id="PTHR13257">
    <property type="entry name" value="NUCLEOPORIN NUP84-RELATED"/>
    <property type="match status" value="1"/>
</dbReference>
<proteinExistence type="predicted"/>
<organism evidence="8 9">
    <name type="scientific">Piloderma croceum (strain F 1598)</name>
    <dbReference type="NCBI Taxonomy" id="765440"/>
    <lineage>
        <taxon>Eukaryota</taxon>
        <taxon>Fungi</taxon>
        <taxon>Dikarya</taxon>
        <taxon>Basidiomycota</taxon>
        <taxon>Agaricomycotina</taxon>
        <taxon>Agaricomycetes</taxon>
        <taxon>Agaricomycetidae</taxon>
        <taxon>Atheliales</taxon>
        <taxon>Atheliaceae</taxon>
        <taxon>Piloderma</taxon>
    </lineage>
</organism>